<dbReference type="AlphaFoldDB" id="A0AAW0CZ02"/>
<dbReference type="CDD" id="cd09917">
    <property type="entry name" value="F-box_SF"/>
    <property type="match status" value="1"/>
</dbReference>
<dbReference type="InterPro" id="IPR001810">
    <property type="entry name" value="F-box_dom"/>
</dbReference>
<accession>A0AAW0CZ02</accession>
<dbReference type="EMBL" id="JAYKXP010000027">
    <property type="protein sequence ID" value="KAK7043997.1"/>
    <property type="molecule type" value="Genomic_DNA"/>
</dbReference>
<dbReference type="InterPro" id="IPR036047">
    <property type="entry name" value="F-box-like_dom_sf"/>
</dbReference>
<evidence type="ECO:0000313" key="3">
    <source>
        <dbReference type="Proteomes" id="UP001383192"/>
    </source>
</evidence>
<evidence type="ECO:0000259" key="1">
    <source>
        <dbReference type="Pfam" id="PF00646"/>
    </source>
</evidence>
<dbReference type="SUPFAM" id="SSF81383">
    <property type="entry name" value="F-box domain"/>
    <property type="match status" value="1"/>
</dbReference>
<proteinExistence type="predicted"/>
<organism evidence="2 3">
    <name type="scientific">Paramarasmius palmivorus</name>
    <dbReference type="NCBI Taxonomy" id="297713"/>
    <lineage>
        <taxon>Eukaryota</taxon>
        <taxon>Fungi</taxon>
        <taxon>Dikarya</taxon>
        <taxon>Basidiomycota</taxon>
        <taxon>Agaricomycotina</taxon>
        <taxon>Agaricomycetes</taxon>
        <taxon>Agaricomycetidae</taxon>
        <taxon>Agaricales</taxon>
        <taxon>Marasmiineae</taxon>
        <taxon>Marasmiaceae</taxon>
        <taxon>Paramarasmius</taxon>
    </lineage>
</organism>
<evidence type="ECO:0000313" key="2">
    <source>
        <dbReference type="EMBL" id="KAK7043997.1"/>
    </source>
</evidence>
<gene>
    <name evidence="2" type="ORF">VNI00_008165</name>
</gene>
<dbReference type="Proteomes" id="UP001383192">
    <property type="component" value="Unassembled WGS sequence"/>
</dbReference>
<reference evidence="2 3" key="1">
    <citation type="submission" date="2024-01" db="EMBL/GenBank/DDBJ databases">
        <title>A draft genome for a cacao thread blight-causing isolate of Paramarasmius palmivorus.</title>
        <authorList>
            <person name="Baruah I.K."/>
            <person name="Bukari Y."/>
            <person name="Amoako-Attah I."/>
            <person name="Meinhardt L.W."/>
            <person name="Bailey B.A."/>
            <person name="Cohen S.P."/>
        </authorList>
    </citation>
    <scope>NUCLEOTIDE SEQUENCE [LARGE SCALE GENOMIC DNA]</scope>
    <source>
        <strain evidence="2 3">GH-12</strain>
    </source>
</reference>
<sequence>MSGNGFTNRPNLSSYAAELIDHILGMLGTADLRACALVCKSWLPAARKHYCETWNRFDLAPSNLPKFVDICSSPHVTIPGSALKGLRIQKASSSIEFTSLLRRKDMPPPLPLRTLKTLEFNYVDLEYWPCKTKECVVFEGVRSLKLCDITFTNLGQLYGMLSAFPSLEDLGLRWEMWSYESTVAKFREMDEVELRLPNLRSLTFSCADVKIANYLPLIHRLVPQLEEYTFLDIDVSDLPHIGALLIEAGKIKVPQRWTLKFERRLDDDLPSPDVTSNILEYLPFTQNRNVIGLSLSGQKWWNSIERLLIEATRGGEHMKLNFLSLPKIIPVHQAEIVPILERLDWTLENHKFSSLQELRCVVHGRGGSAHVAKLWHLPLDIAHEHEEEEEGLMEWNMELITHCEVERALVKKVEGFLPHARSREILKVVLE</sequence>
<comment type="caution">
    <text evidence="2">The sequence shown here is derived from an EMBL/GenBank/DDBJ whole genome shotgun (WGS) entry which is preliminary data.</text>
</comment>
<dbReference type="Pfam" id="PF00646">
    <property type="entry name" value="F-box"/>
    <property type="match status" value="1"/>
</dbReference>
<protein>
    <recommendedName>
        <fullName evidence="1">F-box domain-containing protein</fullName>
    </recommendedName>
</protein>
<name>A0AAW0CZ02_9AGAR</name>
<feature type="domain" description="F-box" evidence="1">
    <location>
        <begin position="18"/>
        <end position="43"/>
    </location>
</feature>
<keyword evidence="3" id="KW-1185">Reference proteome</keyword>